<protein>
    <submittedName>
        <fullName evidence="3">Major centromere autoantigen B</fullName>
    </submittedName>
</protein>
<sequence length="264" mass="29427">MAFRRPQIPEEDPGVIYVSDDDDAGDVNYIVEDPVDDVPEVIRILDSDDEDVNRPDLSSSEEGESESDEEDEEELSEEESSEEEVSSFEEEWSDDESPDSGYSTMTDEEDFESSRDSDDLRPVLPDWLQPHPAARQAPVQHQRLPEEQVEQPGGGLLPVSPRLEDPTPSSSGVSTSTSTSKRSRESDAEEVSMKRQRRDDEDNPEEPAPSTSGLRNFPNRVGEVDSRDTGLSFQRFLTGRSWTVTPFGVPGPIFIPLCDDSDSD</sequence>
<accession>A0AAJ8BKL1</accession>
<dbReference type="KEGG" id="lcf:127143713"/>
<evidence type="ECO:0000313" key="3">
    <source>
        <dbReference type="RefSeq" id="XP_050934787.1"/>
    </source>
</evidence>
<dbReference type="GeneID" id="127143713"/>
<feature type="compositionally biased region" description="Acidic residues" evidence="1">
    <location>
        <begin position="9"/>
        <end position="25"/>
    </location>
</feature>
<feature type="compositionally biased region" description="Low complexity" evidence="1">
    <location>
        <begin position="167"/>
        <end position="180"/>
    </location>
</feature>
<dbReference type="RefSeq" id="XP_050934787.1">
    <property type="nucleotide sequence ID" value="XM_051078830.1"/>
</dbReference>
<organism evidence="2 3">
    <name type="scientific">Lates calcarifer</name>
    <name type="common">Barramundi</name>
    <name type="synonym">Holocentrus calcarifer</name>
    <dbReference type="NCBI Taxonomy" id="8187"/>
    <lineage>
        <taxon>Eukaryota</taxon>
        <taxon>Metazoa</taxon>
        <taxon>Chordata</taxon>
        <taxon>Craniata</taxon>
        <taxon>Vertebrata</taxon>
        <taxon>Euteleostomi</taxon>
        <taxon>Actinopterygii</taxon>
        <taxon>Neopterygii</taxon>
        <taxon>Teleostei</taxon>
        <taxon>Neoteleostei</taxon>
        <taxon>Acanthomorphata</taxon>
        <taxon>Carangaria</taxon>
        <taxon>Carangaria incertae sedis</taxon>
        <taxon>Centropomidae</taxon>
        <taxon>Lates</taxon>
    </lineage>
</organism>
<evidence type="ECO:0000313" key="2">
    <source>
        <dbReference type="Proteomes" id="UP000694890"/>
    </source>
</evidence>
<feature type="region of interest" description="Disordered" evidence="1">
    <location>
        <begin position="1"/>
        <end position="227"/>
    </location>
</feature>
<dbReference type="AlphaFoldDB" id="A0AAJ8BKL1"/>
<gene>
    <name evidence="3" type="primary">LOC127143713</name>
</gene>
<reference evidence="3" key="1">
    <citation type="submission" date="2025-08" db="UniProtKB">
        <authorList>
            <consortium name="RefSeq"/>
        </authorList>
    </citation>
    <scope>IDENTIFICATION</scope>
    <source>
        <tissue evidence="3">Brain</tissue>
    </source>
</reference>
<feature type="compositionally biased region" description="Basic and acidic residues" evidence="1">
    <location>
        <begin position="112"/>
        <end position="121"/>
    </location>
</feature>
<feature type="compositionally biased region" description="Basic and acidic residues" evidence="1">
    <location>
        <begin position="182"/>
        <end position="200"/>
    </location>
</feature>
<feature type="compositionally biased region" description="Acidic residues" evidence="1">
    <location>
        <begin position="59"/>
        <end position="98"/>
    </location>
</feature>
<proteinExistence type="predicted"/>
<evidence type="ECO:0000256" key="1">
    <source>
        <dbReference type="SAM" id="MobiDB-lite"/>
    </source>
</evidence>
<name>A0AAJ8BKL1_LATCA</name>
<dbReference type="Proteomes" id="UP000694890">
    <property type="component" value="Linkage group LG20"/>
</dbReference>